<reference evidence="2 3" key="1">
    <citation type="submission" date="2020-02" db="EMBL/GenBank/DDBJ databases">
        <authorList>
            <person name="Ferguson B K."/>
        </authorList>
    </citation>
    <scope>NUCLEOTIDE SEQUENCE [LARGE SCALE GENOMIC DNA]</scope>
</reference>
<accession>A0A6H5HQ10</accession>
<gene>
    <name evidence="2" type="ORF">NTEN_LOCUS22858</name>
</gene>
<keyword evidence="3" id="KW-1185">Reference proteome</keyword>
<protein>
    <submittedName>
        <fullName evidence="2">Uncharacterized protein</fullName>
    </submittedName>
</protein>
<proteinExistence type="predicted"/>
<feature type="compositionally biased region" description="Basic residues" evidence="1">
    <location>
        <begin position="66"/>
        <end position="107"/>
    </location>
</feature>
<organism evidence="2 3">
    <name type="scientific">Nesidiocoris tenuis</name>
    <dbReference type="NCBI Taxonomy" id="355587"/>
    <lineage>
        <taxon>Eukaryota</taxon>
        <taxon>Metazoa</taxon>
        <taxon>Ecdysozoa</taxon>
        <taxon>Arthropoda</taxon>
        <taxon>Hexapoda</taxon>
        <taxon>Insecta</taxon>
        <taxon>Pterygota</taxon>
        <taxon>Neoptera</taxon>
        <taxon>Paraneoptera</taxon>
        <taxon>Hemiptera</taxon>
        <taxon>Heteroptera</taxon>
        <taxon>Panheteroptera</taxon>
        <taxon>Cimicomorpha</taxon>
        <taxon>Miridae</taxon>
        <taxon>Dicyphina</taxon>
        <taxon>Nesidiocoris</taxon>
    </lineage>
</organism>
<evidence type="ECO:0000313" key="2">
    <source>
        <dbReference type="EMBL" id="CAB0019146.1"/>
    </source>
</evidence>
<name>A0A6H5HQ10_9HEMI</name>
<sequence>MENSQISLENSQFGLEIQHFLKNRLLQVVSRRYSRTAFEQSANLWVCLRTRRRTRSRRTGWERTSGTRRRRTGWKRTRRRTMKRRRRTSSRTRSRRTSSRRTSSRRT</sequence>
<evidence type="ECO:0000256" key="1">
    <source>
        <dbReference type="SAM" id="MobiDB-lite"/>
    </source>
</evidence>
<evidence type="ECO:0000313" key="3">
    <source>
        <dbReference type="Proteomes" id="UP000479000"/>
    </source>
</evidence>
<dbReference type="Proteomes" id="UP000479000">
    <property type="component" value="Unassembled WGS sequence"/>
</dbReference>
<dbReference type="AlphaFoldDB" id="A0A6H5HQ10"/>
<dbReference type="EMBL" id="CADCXU010033827">
    <property type="protein sequence ID" value="CAB0019146.1"/>
    <property type="molecule type" value="Genomic_DNA"/>
</dbReference>
<feature type="region of interest" description="Disordered" evidence="1">
    <location>
        <begin position="54"/>
        <end position="107"/>
    </location>
</feature>
<feature type="non-terminal residue" evidence="2">
    <location>
        <position position="107"/>
    </location>
</feature>